<organism evidence="3 4">
    <name type="scientific">Paraburkholderia kururiensis</name>
    <dbReference type="NCBI Taxonomy" id="984307"/>
    <lineage>
        <taxon>Bacteria</taxon>
        <taxon>Pseudomonadati</taxon>
        <taxon>Pseudomonadota</taxon>
        <taxon>Betaproteobacteria</taxon>
        <taxon>Burkholderiales</taxon>
        <taxon>Burkholderiaceae</taxon>
        <taxon>Paraburkholderia</taxon>
    </lineage>
</organism>
<dbReference type="SMART" id="SM01008">
    <property type="entry name" value="Ald_Xan_dh_C"/>
    <property type="match status" value="1"/>
</dbReference>
<dbReference type="Gene3D" id="3.90.1170.50">
    <property type="entry name" value="Aldehyde oxidase/xanthine dehydrogenase, a/b hammerhead"/>
    <property type="match status" value="1"/>
</dbReference>
<dbReference type="InterPro" id="IPR000674">
    <property type="entry name" value="Ald_Oxase/Xan_DH_a/b"/>
</dbReference>
<dbReference type="Proteomes" id="UP001325479">
    <property type="component" value="Chromosome"/>
</dbReference>
<dbReference type="InterPro" id="IPR012368">
    <property type="entry name" value="OxRdtase_Mopterin-bd_su_IorB"/>
</dbReference>
<name>A0ABZ0WUM4_9BURK</name>
<proteinExistence type="predicted"/>
<reference evidence="3 4" key="1">
    <citation type="submission" date="2023-12" db="EMBL/GenBank/DDBJ databases">
        <title>Genome sequencing and assembly of bacterial species from a model synthetic community.</title>
        <authorList>
            <person name="Hogle S.L."/>
        </authorList>
    </citation>
    <scope>NUCLEOTIDE SEQUENCE [LARGE SCALE GENOMIC DNA]</scope>
    <source>
        <strain evidence="3 4">HAMBI 2494</strain>
    </source>
</reference>
<dbReference type="EMBL" id="CP139965">
    <property type="protein sequence ID" value="WQD81119.1"/>
    <property type="molecule type" value="Genomic_DNA"/>
</dbReference>
<evidence type="ECO:0000256" key="1">
    <source>
        <dbReference type="SAM" id="SignalP"/>
    </source>
</evidence>
<dbReference type="Pfam" id="PF02738">
    <property type="entry name" value="MoCoBD_1"/>
    <property type="match status" value="1"/>
</dbReference>
<keyword evidence="1" id="KW-0732">Signal</keyword>
<gene>
    <name evidence="3" type="ORF">U0042_22350</name>
</gene>
<dbReference type="PIRSF" id="PIRSF036389">
    <property type="entry name" value="IOR_B"/>
    <property type="match status" value="1"/>
</dbReference>
<dbReference type="PANTHER" id="PTHR47495:SF2">
    <property type="entry name" value="ALDEHYDE DEHYDROGENASE"/>
    <property type="match status" value="1"/>
</dbReference>
<dbReference type="PANTHER" id="PTHR47495">
    <property type="entry name" value="ALDEHYDE DEHYDROGENASE"/>
    <property type="match status" value="1"/>
</dbReference>
<feature type="domain" description="Aldehyde oxidase/xanthine dehydrogenase a/b hammerhead" evidence="2">
    <location>
        <begin position="216"/>
        <end position="300"/>
    </location>
</feature>
<sequence length="744" mass="78489">MKQAGGLALGVCLAPLAGTASAATPKAAAAASATAAPGAAAGHAAFAPNAFIRIDTDGTVSVVSKHLEMGQGTFTGLATLAAEELDADWSKVKVVAAPADRERYSNLAFGKMKFQGTGGSTAMAASWQQMRKAGATARAMLVSAAAERWNVPASSITVREGVVSHAASGRSAGFGELAAAAAKLTPPADVPLKDPSQFTLIGKTGVHRKDSPAKVNGTAVFTQDVKLPGMLVASVARPSKFGATVKHVDASKARAIRGVVAVVPYPGTSHSAPGVAVLAANTWIARQGRDALRIEWDESHAFTMGTQQMLEHYRELAGQPADVAAKRGDVDRALQPAGGAKIIEAEYVFPYLAHASMEPMNCAMHVTKNRCEIWNGEQWQTMDQINVARVLGLAPEQVVINQVYAGGSFGRRANPTSDYLCETAAIVKAAQQQGIKAPIKLVWMREDDMRAGSYRPFNVHRLRAAVSSNGELTGWHHRIVCQSFLKGSGLEAFIQNGIDGTIVEGAADLPYAIPNLRVEQRIPEDVTVPVQWYRSVGHTHTAFATETLIDEAAHAAGKDPYQFRRALLTDSPRERGVLDAVAKAANWDQPLAAGAAGERRGRGIALQKAFNSYVAQVAEVTVKPDGTFKVNRVVCAVDCGVAINPDVVRAQMEGGIGFGLAMTLYGAITLNGGEVEQSNFHNYRMLRIDEMPVVEVHIVPSAEAPTGVGEPGVPPVAPAVANALAAATGIRIRELPVRTPLVKT</sequence>
<dbReference type="Gene3D" id="3.30.365.10">
    <property type="entry name" value="Aldehyde oxidase/xanthine dehydrogenase, molybdopterin binding domain"/>
    <property type="match status" value="4"/>
</dbReference>
<dbReference type="InterPro" id="IPR052516">
    <property type="entry name" value="N-heterocyclic_Hydroxylase"/>
</dbReference>
<dbReference type="SUPFAM" id="SSF56003">
    <property type="entry name" value="Molybdenum cofactor-binding domain"/>
    <property type="match status" value="2"/>
</dbReference>
<dbReference type="InterPro" id="IPR008274">
    <property type="entry name" value="AldOxase/xan_DH_MoCoBD1"/>
</dbReference>
<dbReference type="RefSeq" id="WP_198665224.1">
    <property type="nucleotide sequence ID" value="NZ_CP139965.1"/>
</dbReference>
<evidence type="ECO:0000259" key="2">
    <source>
        <dbReference type="SMART" id="SM01008"/>
    </source>
</evidence>
<dbReference type="InterPro" id="IPR046867">
    <property type="entry name" value="AldOxase/xan_DH_MoCoBD2"/>
</dbReference>
<feature type="chain" id="PRO_5045741647" evidence="1">
    <location>
        <begin position="23"/>
        <end position="744"/>
    </location>
</feature>
<accession>A0ABZ0WUM4</accession>
<feature type="signal peptide" evidence="1">
    <location>
        <begin position="1"/>
        <end position="22"/>
    </location>
</feature>
<protein>
    <submittedName>
        <fullName evidence="3">Xanthine dehydrogenase family protein molybdopterin-binding subunit</fullName>
    </submittedName>
</protein>
<dbReference type="InterPro" id="IPR037165">
    <property type="entry name" value="AldOxase/xan_DH_Mopterin-bd_sf"/>
</dbReference>
<keyword evidence="4" id="KW-1185">Reference proteome</keyword>
<evidence type="ECO:0000313" key="4">
    <source>
        <dbReference type="Proteomes" id="UP001325479"/>
    </source>
</evidence>
<dbReference type="Pfam" id="PF20256">
    <property type="entry name" value="MoCoBD_2"/>
    <property type="match status" value="2"/>
</dbReference>
<evidence type="ECO:0000313" key="3">
    <source>
        <dbReference type="EMBL" id="WQD81119.1"/>
    </source>
</evidence>